<dbReference type="GO" id="GO:0000270">
    <property type="term" value="P:peptidoglycan metabolic process"/>
    <property type="evidence" value="ECO:0007669"/>
    <property type="project" value="TreeGrafter"/>
</dbReference>
<keyword evidence="4" id="KW-0645">Protease</keyword>
<keyword evidence="3" id="KW-1133">Transmembrane helix</keyword>
<dbReference type="GO" id="GO:0006508">
    <property type="term" value="P:proteolysis"/>
    <property type="evidence" value="ECO:0007669"/>
    <property type="project" value="InterPro"/>
</dbReference>
<evidence type="ECO:0000313" key="5">
    <source>
        <dbReference type="Proteomes" id="UP000662618"/>
    </source>
</evidence>
<comment type="similarity">
    <text evidence="1">Belongs to the peptidase S13 family.</text>
</comment>
<proteinExistence type="inferred from homology"/>
<protein>
    <submittedName>
        <fullName evidence="4">D-alanyl-D-alanine carboxypeptidase</fullName>
        <ecNumber evidence="4">3.4.16.4</ecNumber>
    </submittedName>
</protein>
<evidence type="ECO:0000256" key="1">
    <source>
        <dbReference type="ARBA" id="ARBA00006096"/>
    </source>
</evidence>
<reference evidence="4" key="1">
    <citation type="submission" date="2020-12" db="EMBL/GenBank/DDBJ databases">
        <authorList>
            <person name="Rodrigo-Torres L."/>
            <person name="Arahal R. D."/>
            <person name="Lucena T."/>
        </authorList>
    </citation>
    <scope>NUCLEOTIDE SEQUENCE</scope>
    <source>
        <strain evidence="4">CECT 9390</strain>
    </source>
</reference>
<accession>A0A9N8QQP4</accession>
<gene>
    <name evidence="4" type="primary">dac</name>
    <name evidence="4" type="ORF">CHRY9390_00107</name>
</gene>
<evidence type="ECO:0000256" key="2">
    <source>
        <dbReference type="ARBA" id="ARBA00022801"/>
    </source>
</evidence>
<dbReference type="Gene3D" id="3.40.710.10">
    <property type="entry name" value="DD-peptidase/beta-lactamase superfamily"/>
    <property type="match status" value="2"/>
</dbReference>
<dbReference type="PANTHER" id="PTHR30023">
    <property type="entry name" value="D-ALANYL-D-ALANINE CARBOXYPEPTIDASE"/>
    <property type="match status" value="1"/>
</dbReference>
<evidence type="ECO:0000256" key="3">
    <source>
        <dbReference type="SAM" id="Phobius"/>
    </source>
</evidence>
<dbReference type="AlphaFoldDB" id="A0A9N8QQP4"/>
<dbReference type="SUPFAM" id="SSF56601">
    <property type="entry name" value="beta-lactamase/transpeptidase-like"/>
    <property type="match status" value="1"/>
</dbReference>
<dbReference type="GO" id="GO:0009002">
    <property type="term" value="F:serine-type D-Ala-D-Ala carboxypeptidase activity"/>
    <property type="evidence" value="ECO:0007669"/>
    <property type="project" value="UniProtKB-EC"/>
</dbReference>
<organism evidence="4 5">
    <name type="scientific">Chryseobacterium aquaeductus</name>
    <dbReference type="NCBI Taxonomy" id="2675056"/>
    <lineage>
        <taxon>Bacteria</taxon>
        <taxon>Pseudomonadati</taxon>
        <taxon>Bacteroidota</taxon>
        <taxon>Flavobacteriia</taxon>
        <taxon>Flavobacteriales</taxon>
        <taxon>Weeksellaceae</taxon>
        <taxon>Chryseobacterium group</taxon>
        <taxon>Chryseobacterium</taxon>
    </lineage>
</organism>
<feature type="transmembrane region" description="Helical" evidence="3">
    <location>
        <begin position="49"/>
        <end position="72"/>
    </location>
</feature>
<sequence length="531" mass="58696">MMIVAYLTIISTFERLLDVWILARDLTYHILCHPNYNKKKKLMINYRKYISGIAVLATGFFLAQTNVSTVLYSPNFESQKSGLNLPSPAVAIEKAFLSPKELVDINLNTMMADPVLKNATWGFVVYDPKTKKVISSYNENIPLVPASTTKLLTTETALHLLGENYRWMTQLEYSGEIDENGVLNGNLYIVGSGDPSLGTNKAGAWSYKEIVSDFVSGMSREGIKKVNGDIIIQTALFKGNISRLPENVVWLENNNYYLPVGTTREINPANEKLIVKKGNNLASDKKYFYVSPYANQMVYAEKYEGDGILTTKLPDAPAFLANSFRATLVKSGVGVTGKVTPKTTDAAPEVRKLISAYKSPTLSDIIYYTNQRSDNALAEALLKTVGFQKMGDQTSESGRIVVNEHLKEVAFDVEGLNYMDGSGLSRGNQVTPISQVKFLTSLMNQKYYKTYFDSLPIAGQTGTLKGMFKLEGNGQIFAKTGTLNKVKALTGYMKTNTGRTLVFSILVNNYAGSVAQVKSKMEKILQPALDL</sequence>
<dbReference type="Gene3D" id="3.50.80.20">
    <property type="entry name" value="D-Ala-D-Ala carboxypeptidase C, peptidase S13"/>
    <property type="match status" value="1"/>
</dbReference>
<dbReference type="PRINTS" id="PR00922">
    <property type="entry name" value="DADACBPTASE3"/>
</dbReference>
<keyword evidence="3" id="KW-0812">Transmembrane</keyword>
<comment type="caution">
    <text evidence="4">The sequence shown here is derived from an EMBL/GenBank/DDBJ whole genome shotgun (WGS) entry which is preliminary data.</text>
</comment>
<name>A0A9N8QQP4_9FLAO</name>
<dbReference type="EC" id="3.4.16.4" evidence="4"/>
<keyword evidence="3" id="KW-0472">Membrane</keyword>
<dbReference type="PANTHER" id="PTHR30023:SF0">
    <property type="entry name" value="PENICILLIN-SENSITIVE CARBOXYPEPTIDASE A"/>
    <property type="match status" value="1"/>
</dbReference>
<dbReference type="NCBIfam" id="TIGR00666">
    <property type="entry name" value="PBP4"/>
    <property type="match status" value="1"/>
</dbReference>
<dbReference type="Proteomes" id="UP000662618">
    <property type="component" value="Unassembled WGS sequence"/>
</dbReference>
<keyword evidence="5" id="KW-1185">Reference proteome</keyword>
<dbReference type="Pfam" id="PF02113">
    <property type="entry name" value="Peptidase_S13"/>
    <property type="match status" value="2"/>
</dbReference>
<dbReference type="InterPro" id="IPR000667">
    <property type="entry name" value="Peptidase_S13"/>
</dbReference>
<evidence type="ECO:0000313" key="4">
    <source>
        <dbReference type="EMBL" id="CAD7797081.1"/>
    </source>
</evidence>
<keyword evidence="4" id="KW-0121">Carboxypeptidase</keyword>
<keyword evidence="2 4" id="KW-0378">Hydrolase</keyword>
<dbReference type="InterPro" id="IPR012338">
    <property type="entry name" value="Beta-lactam/transpept-like"/>
</dbReference>
<dbReference type="EMBL" id="CAJIMS010000001">
    <property type="protein sequence ID" value="CAD7797081.1"/>
    <property type="molecule type" value="Genomic_DNA"/>
</dbReference>